<reference evidence="1" key="1">
    <citation type="submission" date="2023-04" db="EMBL/GenBank/DDBJ databases">
        <title>Draft Genome sequencing of Naganishia species isolated from polar environments using Oxford Nanopore Technology.</title>
        <authorList>
            <person name="Leo P."/>
            <person name="Venkateswaran K."/>
        </authorList>
    </citation>
    <scope>NUCLEOTIDE SEQUENCE</scope>
    <source>
        <strain evidence="1">MNA-CCFEE 5261</strain>
    </source>
</reference>
<sequence length="281" mass="31002">MSVPSSASISTLPTSRIATQHPKQDTVSAIMMDESDPEDVGQSDRHDVDYFDSSSELSDNRTSHLSPAKRRRIRTPSDDDSFGSSRSRSVIEVTDDDSEDESSRYKPRPKRGAARGSKEAEMDIGTDNASDSTDVIDLDEDSDDEVEILDDREGPTSNGEVPVVHFSETTSRPQNAPVKGHKFTPADLEHKGRGPKARPRIATLESQDDVSPPGKRARRSQVSRKQFWQSKSGVEPGSKRSGREVDEQGQFEVQWQADLQKARSDAMSNDAVAANEDYIPL</sequence>
<evidence type="ECO:0000313" key="1">
    <source>
        <dbReference type="EMBL" id="KAJ9100777.1"/>
    </source>
</evidence>
<keyword evidence="2" id="KW-1185">Reference proteome</keyword>
<protein>
    <submittedName>
        <fullName evidence="1">Uncharacterized protein</fullName>
    </submittedName>
</protein>
<evidence type="ECO:0000313" key="2">
    <source>
        <dbReference type="Proteomes" id="UP001241377"/>
    </source>
</evidence>
<accession>A0ACC2VNB3</accession>
<dbReference type="Proteomes" id="UP001241377">
    <property type="component" value="Unassembled WGS sequence"/>
</dbReference>
<gene>
    <name evidence="1" type="ORF">QFC19_005516</name>
</gene>
<organism evidence="1 2">
    <name type="scientific">Naganishia cerealis</name>
    <dbReference type="NCBI Taxonomy" id="610337"/>
    <lineage>
        <taxon>Eukaryota</taxon>
        <taxon>Fungi</taxon>
        <taxon>Dikarya</taxon>
        <taxon>Basidiomycota</taxon>
        <taxon>Agaricomycotina</taxon>
        <taxon>Tremellomycetes</taxon>
        <taxon>Filobasidiales</taxon>
        <taxon>Filobasidiaceae</taxon>
        <taxon>Naganishia</taxon>
    </lineage>
</organism>
<name>A0ACC2VNB3_9TREE</name>
<dbReference type="EMBL" id="JASBWR010000062">
    <property type="protein sequence ID" value="KAJ9100777.1"/>
    <property type="molecule type" value="Genomic_DNA"/>
</dbReference>
<comment type="caution">
    <text evidence="1">The sequence shown here is derived from an EMBL/GenBank/DDBJ whole genome shotgun (WGS) entry which is preliminary data.</text>
</comment>
<proteinExistence type="predicted"/>